<evidence type="ECO:0000313" key="3">
    <source>
        <dbReference type="EMBL" id="SFH74965.1"/>
    </source>
</evidence>
<keyword evidence="1" id="KW-1133">Transmembrane helix</keyword>
<accession>A0A1I3CKB7</accession>
<dbReference type="RefSeq" id="WP_091110213.1">
    <property type="nucleotide sequence ID" value="NZ_BKAF01000002.1"/>
</dbReference>
<dbReference type="InterPro" id="IPR005135">
    <property type="entry name" value="Endo/exonuclease/phosphatase"/>
</dbReference>
<dbReference type="GO" id="GO:0004527">
    <property type="term" value="F:exonuclease activity"/>
    <property type="evidence" value="ECO:0007669"/>
    <property type="project" value="UniProtKB-KW"/>
</dbReference>
<evidence type="ECO:0000313" key="4">
    <source>
        <dbReference type="Proteomes" id="UP000198649"/>
    </source>
</evidence>
<organism evidence="3 4">
    <name type="scientific">Nocardioides psychrotolerans</name>
    <dbReference type="NCBI Taxonomy" id="1005945"/>
    <lineage>
        <taxon>Bacteria</taxon>
        <taxon>Bacillati</taxon>
        <taxon>Actinomycetota</taxon>
        <taxon>Actinomycetes</taxon>
        <taxon>Propionibacteriales</taxon>
        <taxon>Nocardioidaceae</taxon>
        <taxon>Nocardioides</taxon>
    </lineage>
</organism>
<sequence>MPRFLFRLLVVVLLLPAVLLTVVRLVEPDLARTAQLQAFTPAGLPLYAAALVLLLLVVLRRATRHRLLAVPIAVAVAGLALHVVWFAPLVSGPVPRPAADGGPTVAVMTANLLAGAGDATRLVVEASEAGTDVLVVSEVTRGDVEEMERVGLSEVFPHRLGQDGAVDGAVTATMVFAREPIELVESLDTTFDAMLVRVGDLQVLAVHPAPPTLYSDWKSDHRAILEVAEREEVDVIAGDLNATLDHAPLRALVDAGYRDAAELTNAGLAATWPVDGGFPLLSLLPPSVAIDHVLVSDTWTVTATRTLDVPGSDHRAVMATVAPR</sequence>
<keyword evidence="1" id="KW-0472">Membrane</keyword>
<dbReference type="Pfam" id="PF03372">
    <property type="entry name" value="Exo_endo_phos"/>
    <property type="match status" value="1"/>
</dbReference>
<dbReference type="Gene3D" id="3.60.10.10">
    <property type="entry name" value="Endonuclease/exonuclease/phosphatase"/>
    <property type="match status" value="1"/>
</dbReference>
<proteinExistence type="predicted"/>
<name>A0A1I3CKB7_9ACTN</name>
<dbReference type="Proteomes" id="UP000198649">
    <property type="component" value="Unassembled WGS sequence"/>
</dbReference>
<keyword evidence="1" id="KW-0812">Transmembrane</keyword>
<keyword evidence="3" id="KW-0540">Nuclease</keyword>
<evidence type="ECO:0000259" key="2">
    <source>
        <dbReference type="Pfam" id="PF03372"/>
    </source>
</evidence>
<dbReference type="GO" id="GO:0004519">
    <property type="term" value="F:endonuclease activity"/>
    <property type="evidence" value="ECO:0007669"/>
    <property type="project" value="UniProtKB-KW"/>
</dbReference>
<keyword evidence="3" id="KW-0269">Exonuclease</keyword>
<reference evidence="3 4" key="1">
    <citation type="submission" date="2016-10" db="EMBL/GenBank/DDBJ databases">
        <authorList>
            <person name="de Groot N.N."/>
        </authorList>
    </citation>
    <scope>NUCLEOTIDE SEQUENCE [LARGE SCALE GENOMIC DNA]</scope>
    <source>
        <strain evidence="3 4">CGMCC 1.11156</strain>
    </source>
</reference>
<dbReference type="InterPro" id="IPR036691">
    <property type="entry name" value="Endo/exonu/phosph_ase_sf"/>
</dbReference>
<feature type="domain" description="Endonuclease/exonuclease/phosphatase" evidence="2">
    <location>
        <begin position="108"/>
        <end position="314"/>
    </location>
</feature>
<feature type="transmembrane region" description="Helical" evidence="1">
    <location>
        <begin position="41"/>
        <end position="59"/>
    </location>
</feature>
<dbReference type="EMBL" id="FOQG01000002">
    <property type="protein sequence ID" value="SFH74965.1"/>
    <property type="molecule type" value="Genomic_DNA"/>
</dbReference>
<evidence type="ECO:0000256" key="1">
    <source>
        <dbReference type="SAM" id="Phobius"/>
    </source>
</evidence>
<keyword evidence="3" id="KW-0378">Hydrolase</keyword>
<dbReference type="AlphaFoldDB" id="A0A1I3CKB7"/>
<gene>
    <name evidence="3" type="ORF">SAMN05216561_102103</name>
</gene>
<dbReference type="OrthoDB" id="2340043at2"/>
<dbReference type="SUPFAM" id="SSF56219">
    <property type="entry name" value="DNase I-like"/>
    <property type="match status" value="1"/>
</dbReference>
<keyword evidence="3" id="KW-0255">Endonuclease</keyword>
<dbReference type="STRING" id="1005945.SAMN05216561_102103"/>
<keyword evidence="4" id="KW-1185">Reference proteome</keyword>
<protein>
    <submittedName>
        <fullName evidence="3">Metal-dependent hydrolase, endonuclease/exonuclease/phosphatase family</fullName>
    </submittedName>
</protein>
<feature type="transmembrane region" description="Helical" evidence="1">
    <location>
        <begin position="66"/>
        <end position="87"/>
    </location>
</feature>